<organism evidence="1 2">
    <name type="scientific">Pseudomonas mandelii</name>
    <dbReference type="NCBI Taxonomy" id="75612"/>
    <lineage>
        <taxon>Bacteria</taxon>
        <taxon>Pseudomonadati</taxon>
        <taxon>Pseudomonadota</taxon>
        <taxon>Gammaproteobacteria</taxon>
        <taxon>Pseudomonadales</taxon>
        <taxon>Pseudomonadaceae</taxon>
        <taxon>Pseudomonas</taxon>
    </lineage>
</organism>
<reference evidence="1 2" key="1">
    <citation type="journal article" date="2019" name="Environ. Microbiol.">
        <title>Species interactions and distinct microbial communities in high Arctic permafrost affected cryosols are associated with the CH4 and CO2 gas fluxes.</title>
        <authorList>
            <person name="Altshuler I."/>
            <person name="Hamel J."/>
            <person name="Turney S."/>
            <person name="Magnuson E."/>
            <person name="Levesque R."/>
            <person name="Greer C."/>
            <person name="Whyte L.G."/>
        </authorList>
    </citation>
    <scope>NUCLEOTIDE SEQUENCE [LARGE SCALE GENOMIC DNA]</scope>
    <source>
        <strain evidence="1 2">OWC5</strain>
    </source>
</reference>
<sequence>MSLTIHCNNTSDCFQLNDNTKNLMGKPIKIDFTYNPVINPTLSLRLFRKPYTPSTGCTRIKALTDTTKGVVQSEFTLISDIEGDVCMLRTNYNHCDSALLDGETVYFYTLLKTRKETRRGGHHLADSLYHFHHWLVSEISEALNIKGYFLSLHGAPEIKSFNLEKLPKIQTKMQKSEIQLS</sequence>
<name>A0A502ICR9_9PSED</name>
<evidence type="ECO:0000313" key="1">
    <source>
        <dbReference type="EMBL" id="TPG84739.1"/>
    </source>
</evidence>
<dbReference type="EMBL" id="RCZA01000004">
    <property type="protein sequence ID" value="TPG84739.1"/>
    <property type="molecule type" value="Genomic_DNA"/>
</dbReference>
<accession>A0A502ICR9</accession>
<comment type="caution">
    <text evidence="1">The sequence shown here is derived from an EMBL/GenBank/DDBJ whole genome shotgun (WGS) entry which is preliminary data.</text>
</comment>
<protein>
    <submittedName>
        <fullName evidence="1">Uncharacterized protein</fullName>
    </submittedName>
</protein>
<dbReference type="Proteomes" id="UP000320914">
    <property type="component" value="Unassembled WGS sequence"/>
</dbReference>
<dbReference type="AlphaFoldDB" id="A0A502ICR9"/>
<proteinExistence type="predicted"/>
<gene>
    <name evidence="1" type="ORF">EAH74_11985</name>
</gene>
<evidence type="ECO:0000313" key="2">
    <source>
        <dbReference type="Proteomes" id="UP000320914"/>
    </source>
</evidence>